<feature type="region of interest" description="Disordered" evidence="1">
    <location>
        <begin position="1"/>
        <end position="135"/>
    </location>
</feature>
<protein>
    <submittedName>
        <fullName evidence="2">(northern house mosquito) hypothetical protein</fullName>
    </submittedName>
</protein>
<feature type="compositionally biased region" description="Low complexity" evidence="1">
    <location>
        <begin position="10"/>
        <end position="25"/>
    </location>
</feature>
<organism evidence="2">
    <name type="scientific">Culex pipiens</name>
    <name type="common">House mosquito</name>
    <dbReference type="NCBI Taxonomy" id="7175"/>
    <lineage>
        <taxon>Eukaryota</taxon>
        <taxon>Metazoa</taxon>
        <taxon>Ecdysozoa</taxon>
        <taxon>Arthropoda</taxon>
        <taxon>Hexapoda</taxon>
        <taxon>Insecta</taxon>
        <taxon>Pterygota</taxon>
        <taxon>Neoptera</taxon>
        <taxon>Endopterygota</taxon>
        <taxon>Diptera</taxon>
        <taxon>Nematocera</taxon>
        <taxon>Culicoidea</taxon>
        <taxon>Culicidae</taxon>
        <taxon>Culicinae</taxon>
        <taxon>Culicini</taxon>
        <taxon>Culex</taxon>
        <taxon>Culex</taxon>
    </lineage>
</organism>
<dbReference type="AlphaFoldDB" id="A0A8D8A216"/>
<evidence type="ECO:0000313" key="2">
    <source>
        <dbReference type="EMBL" id="CAG6448839.1"/>
    </source>
</evidence>
<feature type="compositionally biased region" description="Low complexity" evidence="1">
    <location>
        <begin position="43"/>
        <end position="57"/>
    </location>
</feature>
<proteinExistence type="predicted"/>
<sequence length="135" mass="14556">MFLAGRQNSAADPYPARAAAPGALPNRGFPRCRQGSQRQRVPGGATRRPQQTRRAAGVYRDGRGSGGATHVLPGLQGVREELDAVRRTEARGHHGHRGGHETGRRHDGDVRLRRHSEGAQRGRRAPVSGPERPAG</sequence>
<feature type="compositionally biased region" description="Basic and acidic residues" evidence="1">
    <location>
        <begin position="78"/>
        <end position="120"/>
    </location>
</feature>
<name>A0A8D8A216_CULPI</name>
<evidence type="ECO:0000256" key="1">
    <source>
        <dbReference type="SAM" id="MobiDB-lite"/>
    </source>
</evidence>
<reference evidence="2" key="1">
    <citation type="submission" date="2021-05" db="EMBL/GenBank/DDBJ databases">
        <authorList>
            <person name="Alioto T."/>
            <person name="Alioto T."/>
            <person name="Gomez Garrido J."/>
        </authorList>
    </citation>
    <scope>NUCLEOTIDE SEQUENCE</scope>
</reference>
<dbReference type="EMBL" id="HBUE01011869">
    <property type="protein sequence ID" value="CAG6448839.1"/>
    <property type="molecule type" value="Transcribed_RNA"/>
</dbReference>
<accession>A0A8D8A216</accession>